<dbReference type="EMBL" id="CP012034">
    <property type="protein sequence ID" value="AKP66350.1"/>
    <property type="molecule type" value="Genomic_DNA"/>
</dbReference>
<dbReference type="OrthoDB" id="2289605at2"/>
<gene>
    <name evidence="1" type="ORF">ABM34_01485</name>
</gene>
<keyword evidence="2" id="KW-1185">Reference proteome</keyword>
<dbReference type="STRING" id="1007676.ABM34_01485"/>
<dbReference type="KEGG" id="lgn:ABM34_01485"/>
<sequence length="129" mass="14473">MSKTQATITFLGKKRIIKKSVKNFRLALEFQKKDVLTQKQSHVKMNEYKELADSDLGNEDNYSAIVDATASLTDISIEQINASLEFIQETLNLSDAEFTKLEELSNEEVAATTAKISNLITNDDTDPKK</sequence>
<protein>
    <recommendedName>
        <fullName evidence="3">Phage tail protein</fullName>
    </recommendedName>
</protein>
<dbReference type="RefSeq" id="WP_048702640.1">
    <property type="nucleotide sequence ID" value="NZ_CP012034.1"/>
</dbReference>
<evidence type="ECO:0000313" key="2">
    <source>
        <dbReference type="Proteomes" id="UP000036106"/>
    </source>
</evidence>
<dbReference type="PATRIC" id="fig|1007676.4.peg.312"/>
<accession>A0A0H4QY02</accession>
<evidence type="ECO:0008006" key="3">
    <source>
        <dbReference type="Google" id="ProtNLM"/>
    </source>
</evidence>
<dbReference type="Proteomes" id="UP000036106">
    <property type="component" value="Chromosome"/>
</dbReference>
<name>A0A0H4QY02_9LACO</name>
<organism evidence="1 2">
    <name type="scientific">Companilactobacillus ginsenosidimutans</name>
    <dbReference type="NCBI Taxonomy" id="1007676"/>
    <lineage>
        <taxon>Bacteria</taxon>
        <taxon>Bacillati</taxon>
        <taxon>Bacillota</taxon>
        <taxon>Bacilli</taxon>
        <taxon>Lactobacillales</taxon>
        <taxon>Lactobacillaceae</taxon>
        <taxon>Companilactobacillus</taxon>
    </lineage>
</organism>
<evidence type="ECO:0000313" key="1">
    <source>
        <dbReference type="EMBL" id="AKP66350.1"/>
    </source>
</evidence>
<reference evidence="2" key="1">
    <citation type="submission" date="2015-07" db="EMBL/GenBank/DDBJ databases">
        <title>Lactobacillus ginsenosidimutans/EMML 3141/ whole genome sequencing.</title>
        <authorList>
            <person name="Kim M.K."/>
            <person name="Im W.-T."/>
            <person name="Srinivasan S."/>
            <person name="Lee J.-J."/>
        </authorList>
    </citation>
    <scope>NUCLEOTIDE SEQUENCE [LARGE SCALE GENOMIC DNA]</scope>
    <source>
        <strain evidence="2">EMML 3041</strain>
    </source>
</reference>
<dbReference type="AlphaFoldDB" id="A0A0H4QY02"/>
<proteinExistence type="predicted"/>